<dbReference type="AlphaFoldDB" id="A0ABD0J4M8"/>
<proteinExistence type="predicted"/>
<protein>
    <submittedName>
        <fullName evidence="1">Uncharacterized protein</fullName>
    </submittedName>
</protein>
<reference evidence="1 2" key="1">
    <citation type="journal article" date="2023" name="Sci. Data">
        <title>Genome assembly of the Korean intertidal mud-creeper Batillaria attramentaria.</title>
        <authorList>
            <person name="Patra A.K."/>
            <person name="Ho P.T."/>
            <person name="Jun S."/>
            <person name="Lee S.J."/>
            <person name="Kim Y."/>
            <person name="Won Y.J."/>
        </authorList>
    </citation>
    <scope>NUCLEOTIDE SEQUENCE [LARGE SCALE GENOMIC DNA]</scope>
    <source>
        <strain evidence="1">Wonlab-2016</strain>
    </source>
</reference>
<organism evidence="1 2">
    <name type="scientific">Batillaria attramentaria</name>
    <dbReference type="NCBI Taxonomy" id="370345"/>
    <lineage>
        <taxon>Eukaryota</taxon>
        <taxon>Metazoa</taxon>
        <taxon>Spiralia</taxon>
        <taxon>Lophotrochozoa</taxon>
        <taxon>Mollusca</taxon>
        <taxon>Gastropoda</taxon>
        <taxon>Caenogastropoda</taxon>
        <taxon>Sorbeoconcha</taxon>
        <taxon>Cerithioidea</taxon>
        <taxon>Batillariidae</taxon>
        <taxon>Batillaria</taxon>
    </lineage>
</organism>
<keyword evidence="2" id="KW-1185">Reference proteome</keyword>
<gene>
    <name evidence="1" type="ORF">BaRGS_00039211</name>
</gene>
<dbReference type="EMBL" id="JACVVK020000671">
    <property type="protein sequence ID" value="KAK7457322.1"/>
    <property type="molecule type" value="Genomic_DNA"/>
</dbReference>
<evidence type="ECO:0000313" key="1">
    <source>
        <dbReference type="EMBL" id="KAK7457322.1"/>
    </source>
</evidence>
<dbReference type="Proteomes" id="UP001519460">
    <property type="component" value="Unassembled WGS sequence"/>
</dbReference>
<evidence type="ECO:0000313" key="2">
    <source>
        <dbReference type="Proteomes" id="UP001519460"/>
    </source>
</evidence>
<comment type="caution">
    <text evidence="1">The sequence shown here is derived from an EMBL/GenBank/DDBJ whole genome shotgun (WGS) entry which is preliminary data.</text>
</comment>
<sequence length="114" mass="12493">MLVLILPRLHTKCRPETETAGKLKRTLTFYKASLDLWNNYVAALNILHRSTVRILLRAGGAIHKDAYLGKDSQSFPGKEQNDTSTEITVNGNVLAPSDFEAKQNPDVAVGSALS</sequence>
<feature type="non-terminal residue" evidence="1">
    <location>
        <position position="114"/>
    </location>
</feature>
<name>A0ABD0J4M8_9CAEN</name>
<accession>A0ABD0J4M8</accession>